<reference evidence="2" key="1">
    <citation type="submission" date="2022-06" db="EMBL/GenBank/DDBJ databases">
        <title>Sneathiella actinostolidae sp. nov., isolated from a sea anemonein the Western Pacific Ocean.</title>
        <authorList>
            <person name="Wei M.J."/>
        </authorList>
    </citation>
    <scope>NUCLEOTIDE SEQUENCE</scope>
    <source>
        <strain evidence="2">PHK-P5</strain>
    </source>
</reference>
<gene>
    <name evidence="2" type="ORF">NBZ79_08435</name>
</gene>
<proteinExistence type="predicted"/>
<dbReference type="EC" id="2.3.1.-" evidence="2"/>
<dbReference type="InterPro" id="IPR000182">
    <property type="entry name" value="GNAT_dom"/>
</dbReference>
<keyword evidence="2" id="KW-0808">Transferase</keyword>
<evidence type="ECO:0000259" key="1">
    <source>
        <dbReference type="PROSITE" id="PS51186"/>
    </source>
</evidence>
<organism evidence="2 3">
    <name type="scientific">Sneathiella marina</name>
    <dbReference type="NCBI Taxonomy" id="2950108"/>
    <lineage>
        <taxon>Bacteria</taxon>
        <taxon>Pseudomonadati</taxon>
        <taxon>Pseudomonadota</taxon>
        <taxon>Alphaproteobacteria</taxon>
        <taxon>Sneathiellales</taxon>
        <taxon>Sneathiellaceae</taxon>
        <taxon>Sneathiella</taxon>
    </lineage>
</organism>
<keyword evidence="3" id="KW-1185">Reference proteome</keyword>
<evidence type="ECO:0000313" key="3">
    <source>
        <dbReference type="Proteomes" id="UP001056291"/>
    </source>
</evidence>
<accession>A0ABY4WCM9</accession>
<dbReference type="GO" id="GO:0016746">
    <property type="term" value="F:acyltransferase activity"/>
    <property type="evidence" value="ECO:0007669"/>
    <property type="project" value="UniProtKB-KW"/>
</dbReference>
<name>A0ABY4WCM9_9PROT</name>
<dbReference type="Gene3D" id="3.40.630.30">
    <property type="match status" value="1"/>
</dbReference>
<dbReference type="Pfam" id="PF13673">
    <property type="entry name" value="Acetyltransf_10"/>
    <property type="match status" value="1"/>
</dbReference>
<dbReference type="EMBL" id="CP098747">
    <property type="protein sequence ID" value="USG63004.1"/>
    <property type="molecule type" value="Genomic_DNA"/>
</dbReference>
<feature type="domain" description="N-acetyltransferase" evidence="1">
    <location>
        <begin position="7"/>
        <end position="155"/>
    </location>
</feature>
<dbReference type="CDD" id="cd04301">
    <property type="entry name" value="NAT_SF"/>
    <property type="match status" value="1"/>
</dbReference>
<dbReference type="SUPFAM" id="SSF55729">
    <property type="entry name" value="Acyl-CoA N-acyltransferases (Nat)"/>
    <property type="match status" value="1"/>
</dbReference>
<dbReference type="PROSITE" id="PS51186">
    <property type="entry name" value="GNAT"/>
    <property type="match status" value="1"/>
</dbReference>
<dbReference type="Proteomes" id="UP001056291">
    <property type="component" value="Chromosome"/>
</dbReference>
<sequence>MQNALTPDILPAKPGDGAELSILALESKAYWGYSDEFIKSCETALKITDEMIGRLHSGTVKEDSSYVGFYFLSEEGTHAELQLLYISPVAIGKGYGRALFKSAMKKASSLGYTEMRIEADPNAVDFYKRMGAKHTGWCRSEVDDTRELPLLMMPL</sequence>
<keyword evidence="2" id="KW-0012">Acyltransferase</keyword>
<protein>
    <submittedName>
        <fullName evidence="2">GNAT family N-acetyltransferase</fullName>
        <ecNumber evidence="2">2.3.1.-</ecNumber>
    </submittedName>
</protein>
<dbReference type="RefSeq" id="WP_251937402.1">
    <property type="nucleotide sequence ID" value="NZ_CP098747.1"/>
</dbReference>
<dbReference type="InterPro" id="IPR016181">
    <property type="entry name" value="Acyl_CoA_acyltransferase"/>
</dbReference>
<evidence type="ECO:0000313" key="2">
    <source>
        <dbReference type="EMBL" id="USG63004.1"/>
    </source>
</evidence>